<protein>
    <recommendedName>
        <fullName evidence="1">Dipeptidase</fullName>
        <ecNumber evidence="1">3.4.-.-</ecNumber>
    </recommendedName>
</protein>
<dbReference type="Gene3D" id="3.60.60.10">
    <property type="entry name" value="Penicillin V Acylase, Chain A"/>
    <property type="match status" value="1"/>
</dbReference>
<keyword evidence="1" id="KW-0645">Protease</keyword>
<name>A0A4D4K446_9ACTN</name>
<dbReference type="Proteomes" id="UP000299290">
    <property type="component" value="Unassembled WGS sequence"/>
</dbReference>
<dbReference type="PANTHER" id="PTHR12994:SF17">
    <property type="entry name" value="LD30995P"/>
    <property type="match status" value="1"/>
</dbReference>
<dbReference type="GO" id="GO:0070004">
    <property type="term" value="F:cysteine-type exopeptidase activity"/>
    <property type="evidence" value="ECO:0007669"/>
    <property type="project" value="InterPro"/>
</dbReference>
<evidence type="ECO:0000313" key="3">
    <source>
        <dbReference type="Proteomes" id="UP000299290"/>
    </source>
</evidence>
<comment type="caution">
    <text evidence="2">The sequence shown here is derived from an EMBL/GenBank/DDBJ whole genome shotgun (WGS) entry which is preliminary data.</text>
</comment>
<accession>A0A4D4K446</accession>
<gene>
    <name evidence="2" type="ORF">SANT12839_022900</name>
</gene>
<keyword evidence="3" id="KW-1185">Reference proteome</keyword>
<organism evidence="2 3">
    <name type="scientific">Streptomyces antimycoticus</name>
    <dbReference type="NCBI Taxonomy" id="68175"/>
    <lineage>
        <taxon>Bacteria</taxon>
        <taxon>Bacillati</taxon>
        <taxon>Actinomycetota</taxon>
        <taxon>Actinomycetes</taxon>
        <taxon>Kitasatosporales</taxon>
        <taxon>Streptomycetaceae</taxon>
        <taxon>Streptomyces</taxon>
        <taxon>Streptomyces violaceusniger group</taxon>
    </lineage>
</organism>
<keyword evidence="1" id="KW-0224">Dipeptidase</keyword>
<evidence type="ECO:0000256" key="1">
    <source>
        <dbReference type="RuleBase" id="RU364089"/>
    </source>
</evidence>
<comment type="similarity">
    <text evidence="1">Belongs to the peptidase C69 family.</text>
</comment>
<sequence length="465" mass="50923">MAMADSVPGGHVLLAKNSDRPVDDTQPLCFLPRRTAEAGAPLRLAHVEIDDVEESYAHLGGSPYWCWGHEEGLNEWGVAIGNEAMFTRDWAATVSAVKEGADRDGGILGMELLRLGLERGRTAREALDVISSLVERYGQWGSGVVGQPAVTGGYDNSFLIADAREAWVLETSGHRWAALQVTTGTYAISNQPTIRTQWDRASGDLVEHAVDSGWWEPAPGRPFDFARAYVDPGTPLQLSHIRLQRSRQLLGEAAGAGGVGLGQAQRVLRDHYEDTFLGGPYFNAAVPDFLSLCMHSHPSDFTWGNTASSAVFVLPKSEEGLAYLWWTPVTPCTGVYVPVFVDAGRVPKTFSAAGTAGVRECPPEHAPVDTYDEGSYWWRFRRLLELVKGGESAWTFNENQPIVRRAFDALERQWAAELPQVEKDALVLRERSGHTAMTDFLAGYTESCAQQALEVLDHLVAQLSG</sequence>
<keyword evidence="1" id="KW-0378">Hydrolase</keyword>
<dbReference type="EMBL" id="BJHV01000001">
    <property type="protein sequence ID" value="GDY41408.1"/>
    <property type="molecule type" value="Genomic_DNA"/>
</dbReference>
<dbReference type="InterPro" id="IPR005322">
    <property type="entry name" value="Peptidase_C69"/>
</dbReference>
<dbReference type="GO" id="GO:0016805">
    <property type="term" value="F:dipeptidase activity"/>
    <property type="evidence" value="ECO:0007669"/>
    <property type="project" value="UniProtKB-KW"/>
</dbReference>
<dbReference type="GO" id="GO:0006508">
    <property type="term" value="P:proteolysis"/>
    <property type="evidence" value="ECO:0007669"/>
    <property type="project" value="UniProtKB-KW"/>
</dbReference>
<dbReference type="EC" id="3.4.-.-" evidence="1"/>
<dbReference type="AlphaFoldDB" id="A0A4D4K446"/>
<proteinExistence type="inferred from homology"/>
<dbReference type="PANTHER" id="PTHR12994">
    <property type="entry name" value="SECERNIN"/>
    <property type="match status" value="1"/>
</dbReference>
<reference evidence="2 3" key="1">
    <citation type="journal article" date="2020" name="Int. J. Syst. Evol. Microbiol.">
        <title>Reclassification of Streptomyces castelarensis and Streptomyces sporoclivatus as later heterotypic synonyms of Streptomyces antimycoticus.</title>
        <authorList>
            <person name="Komaki H."/>
            <person name="Tamura T."/>
        </authorList>
    </citation>
    <scope>NUCLEOTIDE SEQUENCE [LARGE SCALE GENOMIC DNA]</scope>
    <source>
        <strain evidence="2 3">NBRC 12839</strain>
    </source>
</reference>
<comment type="catalytic activity">
    <reaction evidence="1">
        <text>an L-aminoacyl-L-amino acid + H2O = 2 an L-alpha-amino acid</text>
        <dbReference type="Rhea" id="RHEA:48940"/>
        <dbReference type="ChEBI" id="CHEBI:15377"/>
        <dbReference type="ChEBI" id="CHEBI:59869"/>
        <dbReference type="ChEBI" id="CHEBI:77460"/>
    </reaction>
</comment>
<evidence type="ECO:0000313" key="2">
    <source>
        <dbReference type="EMBL" id="GDY41408.1"/>
    </source>
</evidence>
<dbReference type="Pfam" id="PF03577">
    <property type="entry name" value="Peptidase_C69"/>
    <property type="match status" value="1"/>
</dbReference>